<feature type="region of interest" description="Disordered" evidence="5">
    <location>
        <begin position="1"/>
        <end position="87"/>
    </location>
</feature>
<comment type="caution">
    <text evidence="7">The sequence shown here is derived from an EMBL/GenBank/DDBJ whole genome shotgun (WGS) entry which is preliminary data.</text>
</comment>
<reference evidence="7 8" key="1">
    <citation type="submission" date="2020-08" db="EMBL/GenBank/DDBJ databases">
        <title>Genomic Encyclopedia of Archaeal and Bacterial Type Strains, Phase II (KMG-II): from individual species to whole genera.</title>
        <authorList>
            <person name="Goeker M."/>
        </authorList>
    </citation>
    <scope>NUCLEOTIDE SEQUENCE [LARGE SCALE GENOMIC DNA]</scope>
    <source>
        <strain evidence="7 8">DSM 43850</strain>
    </source>
</reference>
<evidence type="ECO:0000256" key="4">
    <source>
        <dbReference type="ARBA" id="ARBA00023136"/>
    </source>
</evidence>
<feature type="compositionally biased region" description="Pro residues" evidence="5">
    <location>
        <begin position="15"/>
        <end position="26"/>
    </location>
</feature>
<feature type="compositionally biased region" description="Pro residues" evidence="5">
    <location>
        <begin position="49"/>
        <end position="86"/>
    </location>
</feature>
<evidence type="ECO:0000256" key="6">
    <source>
        <dbReference type="SAM" id="Phobius"/>
    </source>
</evidence>
<evidence type="ECO:0000313" key="8">
    <source>
        <dbReference type="Proteomes" id="UP000517916"/>
    </source>
</evidence>
<keyword evidence="3 6" id="KW-1133">Transmembrane helix</keyword>
<dbReference type="Pfam" id="PF04228">
    <property type="entry name" value="Zn_peptidase"/>
    <property type="match status" value="1"/>
</dbReference>
<evidence type="ECO:0000313" key="7">
    <source>
        <dbReference type="EMBL" id="MBA8930075.1"/>
    </source>
</evidence>
<feature type="transmembrane region" description="Helical" evidence="6">
    <location>
        <begin position="93"/>
        <end position="114"/>
    </location>
</feature>
<accession>A0ABR6BTT3</accession>
<protein>
    <recommendedName>
        <fullName evidence="9">Metalloprotease</fullName>
    </recommendedName>
</protein>
<gene>
    <name evidence="7" type="ORF">BC739_007308</name>
</gene>
<feature type="region of interest" description="Disordered" evidence="5">
    <location>
        <begin position="331"/>
        <end position="360"/>
    </location>
</feature>
<keyword evidence="8" id="KW-1185">Reference proteome</keyword>
<feature type="compositionally biased region" description="Low complexity" evidence="5">
    <location>
        <begin position="128"/>
        <end position="146"/>
    </location>
</feature>
<proteinExistence type="predicted"/>
<dbReference type="RefSeq" id="WP_025354653.1">
    <property type="nucleotide sequence ID" value="NZ_BAAABQ010000014.1"/>
</dbReference>
<dbReference type="Proteomes" id="UP000517916">
    <property type="component" value="Unassembled WGS sequence"/>
</dbReference>
<keyword evidence="2 6" id="KW-0812">Transmembrane</keyword>
<dbReference type="PANTHER" id="PTHR30168:SF0">
    <property type="entry name" value="INNER MEMBRANE PROTEIN"/>
    <property type="match status" value="1"/>
</dbReference>
<keyword evidence="4 6" id="KW-0472">Membrane</keyword>
<comment type="subcellular location">
    <subcellularLocation>
        <location evidence="1">Membrane</location>
        <topology evidence="1">Single-pass membrane protein</topology>
    </subcellularLocation>
</comment>
<feature type="region of interest" description="Disordered" evidence="5">
    <location>
        <begin position="122"/>
        <end position="158"/>
    </location>
</feature>
<sequence>MTQPPGWQPGYGRAPLPPPVPSPYPAPGTGYRQPGPPPPQYPRPGQQQAPPPYGVPPARPVMPPPVQAALPGPPPPGWQPPPPPPRKPSRGPLLAIVLVAVAVLGVAAIGLIALNRSQRRSDAGYDYRPTTTSPASRTPASSTSPAPGGGSPAYSLADNPLFAAPGPSPVTCPLPRWQTTPAGSQAYLTAALPCLNQMWEPVLRAAKLPFKPPRLAFPSGTSWSSPCGSVSNGEAAAFYCSTDNTMYMPFSGLQTEDFGARPGVYLAVFAHEYGHHVQELTGMMKVADEKMYDGGSDSPASLEISRRLELQAQCFSGLFLAATSGRGSVDKTVVKDAASTQQRGDRSGGRRDHGTDEHAAGWWNQGFQKNVVSQCNTWRASSADVA</sequence>
<evidence type="ECO:0000256" key="3">
    <source>
        <dbReference type="ARBA" id="ARBA00022989"/>
    </source>
</evidence>
<dbReference type="InterPro" id="IPR007343">
    <property type="entry name" value="Uncharacterised_pept_Zn_put"/>
</dbReference>
<feature type="compositionally biased region" description="Basic and acidic residues" evidence="5">
    <location>
        <begin position="343"/>
        <end position="359"/>
    </location>
</feature>
<name>A0ABR6BTT3_9PSEU</name>
<evidence type="ECO:0000256" key="5">
    <source>
        <dbReference type="SAM" id="MobiDB-lite"/>
    </source>
</evidence>
<evidence type="ECO:0000256" key="2">
    <source>
        <dbReference type="ARBA" id="ARBA00022692"/>
    </source>
</evidence>
<dbReference type="PANTHER" id="PTHR30168">
    <property type="entry name" value="PUTATIVE MEMBRANE PROTEIN YPFJ"/>
    <property type="match status" value="1"/>
</dbReference>
<evidence type="ECO:0008006" key="9">
    <source>
        <dbReference type="Google" id="ProtNLM"/>
    </source>
</evidence>
<organism evidence="7 8">
    <name type="scientific">Kutzneria viridogrisea</name>
    <dbReference type="NCBI Taxonomy" id="47990"/>
    <lineage>
        <taxon>Bacteria</taxon>
        <taxon>Bacillati</taxon>
        <taxon>Actinomycetota</taxon>
        <taxon>Actinomycetes</taxon>
        <taxon>Pseudonocardiales</taxon>
        <taxon>Pseudonocardiaceae</taxon>
        <taxon>Kutzneria</taxon>
    </lineage>
</organism>
<evidence type="ECO:0000256" key="1">
    <source>
        <dbReference type="ARBA" id="ARBA00004167"/>
    </source>
</evidence>
<dbReference type="EMBL" id="JACJID010000006">
    <property type="protein sequence ID" value="MBA8930075.1"/>
    <property type="molecule type" value="Genomic_DNA"/>
</dbReference>